<dbReference type="Proteomes" id="UP000253977">
    <property type="component" value="Unassembled WGS sequence"/>
</dbReference>
<dbReference type="OrthoDB" id="5377431at2"/>
<keyword evidence="4" id="KW-1185">Reference proteome</keyword>
<keyword evidence="3" id="KW-0378">Hydrolase</keyword>
<evidence type="ECO:0000259" key="2">
    <source>
        <dbReference type="Pfam" id="PF00144"/>
    </source>
</evidence>
<feature type="chain" id="PRO_5016986122" evidence="1">
    <location>
        <begin position="24"/>
        <end position="377"/>
    </location>
</feature>
<dbReference type="InterPro" id="IPR012338">
    <property type="entry name" value="Beta-lactam/transpept-like"/>
</dbReference>
<evidence type="ECO:0000313" key="4">
    <source>
        <dbReference type="Proteomes" id="UP000253977"/>
    </source>
</evidence>
<dbReference type="GO" id="GO:0016787">
    <property type="term" value="F:hydrolase activity"/>
    <property type="evidence" value="ECO:0007669"/>
    <property type="project" value="UniProtKB-KW"/>
</dbReference>
<dbReference type="RefSeq" id="WP_114510464.1">
    <property type="nucleotide sequence ID" value="NZ_QPMK01000004.1"/>
</dbReference>
<dbReference type="EMBL" id="QPMK01000004">
    <property type="protein sequence ID" value="RDD66919.1"/>
    <property type="molecule type" value="Genomic_DNA"/>
</dbReference>
<dbReference type="SUPFAM" id="SSF56601">
    <property type="entry name" value="beta-lactamase/transpeptidase-like"/>
    <property type="match status" value="1"/>
</dbReference>
<organism evidence="3 4">
    <name type="scientific">Thalassococcus profundi</name>
    <dbReference type="NCBI Taxonomy" id="2282382"/>
    <lineage>
        <taxon>Bacteria</taxon>
        <taxon>Pseudomonadati</taxon>
        <taxon>Pseudomonadota</taxon>
        <taxon>Alphaproteobacteria</taxon>
        <taxon>Rhodobacterales</taxon>
        <taxon>Roseobacteraceae</taxon>
        <taxon>Thalassococcus</taxon>
    </lineage>
</organism>
<dbReference type="Gene3D" id="3.40.710.10">
    <property type="entry name" value="DD-peptidase/beta-lactamase superfamily"/>
    <property type="match status" value="1"/>
</dbReference>
<accession>A0A369TNP3</accession>
<protein>
    <submittedName>
        <fullName evidence="3">Class A beta-lactamase-related serine hydrolase</fullName>
    </submittedName>
</protein>
<name>A0A369TNP3_9RHOB</name>
<gene>
    <name evidence="3" type="ORF">DU478_08220</name>
</gene>
<dbReference type="PANTHER" id="PTHR46825:SF9">
    <property type="entry name" value="BETA-LACTAMASE-RELATED DOMAIN-CONTAINING PROTEIN"/>
    <property type="match status" value="1"/>
</dbReference>
<dbReference type="Pfam" id="PF00144">
    <property type="entry name" value="Beta-lactamase"/>
    <property type="match status" value="1"/>
</dbReference>
<feature type="signal peptide" evidence="1">
    <location>
        <begin position="1"/>
        <end position="23"/>
    </location>
</feature>
<dbReference type="InterPro" id="IPR001466">
    <property type="entry name" value="Beta-lactam-related"/>
</dbReference>
<keyword evidence="1" id="KW-0732">Signal</keyword>
<dbReference type="AlphaFoldDB" id="A0A369TNP3"/>
<evidence type="ECO:0000256" key="1">
    <source>
        <dbReference type="SAM" id="SignalP"/>
    </source>
</evidence>
<reference evidence="3 4" key="1">
    <citation type="submission" date="2018-07" db="EMBL/GenBank/DDBJ databases">
        <title>Thalassococcus profundi sp. nov., a marine bacterium isolated from deep seawater of Okinawa Trough.</title>
        <authorList>
            <person name="Yu M."/>
        </authorList>
    </citation>
    <scope>NUCLEOTIDE SEQUENCE [LARGE SCALE GENOMIC DNA]</scope>
    <source>
        <strain evidence="3 4">WRAS1</strain>
    </source>
</reference>
<sequence>MTSRSRLHPALAALLLWTTAALAQTDTPAPAALSPETLARDLRAASGAPAVGVGWYRNGGMRIATAGVRARGTDAAADRQDLWHIGSNGKAMTATLAARLVEAGVIGWNDTVGQRLGDLSPRAAYRDVTLEMLLAHRGGVVANVGFFSARSFVGSLSDRDVVKDRRDYAREVLGKDPVAEPGTEFVYSNAGYVVAGAMIEAATGQSWEELIDAWVFEPLDMETAGFGAPGNAVTLSQPRGHGGPFPWSRGAVAPGPEADNIPALGPAGTIHMSLRDHLKFLRAHLERPQGFLARDSWNRLQDDVQGQNYSLGWALRDTGALVHAGSNTLWFNIVLVDPERGIAVVLSANDGAAGRVRPAMEQTLTRMLPALAPAAGQ</sequence>
<comment type="caution">
    <text evidence="3">The sequence shown here is derived from an EMBL/GenBank/DDBJ whole genome shotgun (WGS) entry which is preliminary data.</text>
</comment>
<dbReference type="PANTHER" id="PTHR46825">
    <property type="entry name" value="D-ALANYL-D-ALANINE-CARBOXYPEPTIDASE/ENDOPEPTIDASE AMPH"/>
    <property type="match status" value="1"/>
</dbReference>
<evidence type="ECO:0000313" key="3">
    <source>
        <dbReference type="EMBL" id="RDD66919.1"/>
    </source>
</evidence>
<dbReference type="InterPro" id="IPR050491">
    <property type="entry name" value="AmpC-like"/>
</dbReference>
<proteinExistence type="predicted"/>
<feature type="domain" description="Beta-lactamase-related" evidence="2">
    <location>
        <begin position="38"/>
        <end position="352"/>
    </location>
</feature>